<feature type="transmembrane region" description="Helical" evidence="1">
    <location>
        <begin position="41"/>
        <end position="62"/>
    </location>
</feature>
<dbReference type="HOGENOM" id="CLU_2700400_0_0_0"/>
<dbReference type="KEGG" id="mhd:Marky_0230"/>
<proteinExistence type="predicted"/>
<dbReference type="Proteomes" id="UP000007030">
    <property type="component" value="Chromosome"/>
</dbReference>
<dbReference type="RefSeq" id="WP_013703046.1">
    <property type="nucleotide sequence ID" value="NC_015387.1"/>
</dbReference>
<dbReference type="STRING" id="869210.Marky_0230"/>
<sequence length="73" mass="8170">MKRLVHWTPLFVGWAFAGHTQTQNLVADPEVERGVFKVLVWVGVGLAVLAFTAAGFLAYSLIKDSRKRDRTPE</sequence>
<keyword evidence="1" id="KW-1133">Transmembrane helix</keyword>
<evidence type="ECO:0008006" key="4">
    <source>
        <dbReference type="Google" id="ProtNLM"/>
    </source>
</evidence>
<evidence type="ECO:0000313" key="3">
    <source>
        <dbReference type="Proteomes" id="UP000007030"/>
    </source>
</evidence>
<keyword evidence="1" id="KW-0812">Transmembrane</keyword>
<evidence type="ECO:0000256" key="1">
    <source>
        <dbReference type="SAM" id="Phobius"/>
    </source>
</evidence>
<keyword evidence="3" id="KW-1185">Reference proteome</keyword>
<evidence type="ECO:0000313" key="2">
    <source>
        <dbReference type="EMBL" id="AEB10991.1"/>
    </source>
</evidence>
<protein>
    <recommendedName>
        <fullName evidence="4">CcmD family protein</fullName>
    </recommendedName>
</protein>
<name>F2NNF0_MARHT</name>
<dbReference type="EMBL" id="CP002630">
    <property type="protein sequence ID" value="AEB10991.1"/>
    <property type="molecule type" value="Genomic_DNA"/>
</dbReference>
<reference evidence="2 3" key="1">
    <citation type="journal article" date="2012" name="Stand. Genomic Sci.">
        <title>Complete genome sequence of the aerobic, heterotroph Marinithermus hydrothermalis type strain (T1(T)) from a deep-sea hydrothermal vent chimney.</title>
        <authorList>
            <person name="Copeland A."/>
            <person name="Gu W."/>
            <person name="Yasawong M."/>
            <person name="Lapidus A."/>
            <person name="Lucas S."/>
            <person name="Deshpande S."/>
            <person name="Pagani I."/>
            <person name="Tapia R."/>
            <person name="Cheng J.F."/>
            <person name="Goodwin L.A."/>
            <person name="Pitluck S."/>
            <person name="Liolios K."/>
            <person name="Ivanova N."/>
            <person name="Mavromatis K."/>
            <person name="Mikhailova N."/>
            <person name="Pati A."/>
            <person name="Chen A."/>
            <person name="Palaniappan K."/>
            <person name="Land M."/>
            <person name="Pan C."/>
            <person name="Brambilla E.M."/>
            <person name="Rohde M."/>
            <person name="Tindall B.J."/>
            <person name="Sikorski J."/>
            <person name="Goker M."/>
            <person name="Detter J.C."/>
            <person name="Bristow J."/>
            <person name="Eisen J.A."/>
            <person name="Markowitz V."/>
            <person name="Hugenholtz P."/>
            <person name="Kyrpides N.C."/>
            <person name="Klenk H.P."/>
            <person name="Woyke T."/>
        </authorList>
    </citation>
    <scope>NUCLEOTIDE SEQUENCE [LARGE SCALE GENOMIC DNA]</scope>
    <source>
        <strain evidence="3">DSM 14884 / JCM 11576 / T1</strain>
    </source>
</reference>
<organism evidence="2 3">
    <name type="scientific">Marinithermus hydrothermalis (strain DSM 14884 / JCM 11576 / T1)</name>
    <dbReference type="NCBI Taxonomy" id="869210"/>
    <lineage>
        <taxon>Bacteria</taxon>
        <taxon>Thermotogati</taxon>
        <taxon>Deinococcota</taxon>
        <taxon>Deinococci</taxon>
        <taxon>Thermales</taxon>
        <taxon>Thermaceae</taxon>
        <taxon>Marinithermus</taxon>
    </lineage>
</organism>
<dbReference type="AlphaFoldDB" id="F2NNF0"/>
<keyword evidence="1" id="KW-0472">Membrane</keyword>
<gene>
    <name evidence="2" type="ordered locus">Marky_0230</name>
</gene>
<accession>F2NNF0</accession>